<sequence length="134" mass="15236">MDAALTRLVWQRAKGCCEYCQTPQAADEIAFQIDHVMARKHGGPTTVDNLCLSCFHCNSSKGSDIATLAPRTRRLVPLFNPRRQEWPRHFRWEGAYQVGRTQIGDATIVLLKINDPFRVDLRETLIEEGVFPPV</sequence>
<dbReference type="KEGG" id="pbor:BSF38_03098"/>
<protein>
    <recommendedName>
        <fullName evidence="1">HNH nuclease domain-containing protein</fullName>
    </recommendedName>
</protein>
<dbReference type="RefSeq" id="WP_076347044.1">
    <property type="nucleotide sequence ID" value="NZ_CP019082.1"/>
</dbReference>
<dbReference type="AlphaFoldDB" id="A0A1U7CRK6"/>
<dbReference type="InterPro" id="IPR002711">
    <property type="entry name" value="HNH"/>
</dbReference>
<keyword evidence="3" id="KW-1185">Reference proteome</keyword>
<proteinExistence type="predicted"/>
<organism evidence="2 3">
    <name type="scientific">Paludisphaera borealis</name>
    <dbReference type="NCBI Taxonomy" id="1387353"/>
    <lineage>
        <taxon>Bacteria</taxon>
        <taxon>Pseudomonadati</taxon>
        <taxon>Planctomycetota</taxon>
        <taxon>Planctomycetia</taxon>
        <taxon>Isosphaerales</taxon>
        <taxon>Isosphaeraceae</taxon>
        <taxon>Paludisphaera</taxon>
    </lineage>
</organism>
<dbReference type="GO" id="GO:0003676">
    <property type="term" value="F:nucleic acid binding"/>
    <property type="evidence" value="ECO:0007669"/>
    <property type="project" value="InterPro"/>
</dbReference>
<dbReference type="Gene3D" id="1.10.30.50">
    <property type="match status" value="1"/>
</dbReference>
<dbReference type="PANTHER" id="PTHR33877:SF1">
    <property type="entry name" value="TYPE IV METHYL-DIRECTED RESTRICTION ENZYME ECOKMCRA"/>
    <property type="match status" value="1"/>
</dbReference>
<dbReference type="GO" id="GO:0008270">
    <property type="term" value="F:zinc ion binding"/>
    <property type="evidence" value="ECO:0007669"/>
    <property type="project" value="InterPro"/>
</dbReference>
<dbReference type="InterPro" id="IPR003615">
    <property type="entry name" value="HNH_nuc"/>
</dbReference>
<accession>A0A1U7CRK6</accession>
<dbReference type="PANTHER" id="PTHR33877">
    <property type="entry name" value="SLL1193 PROTEIN"/>
    <property type="match status" value="1"/>
</dbReference>
<dbReference type="STRING" id="1387353.BSF38_03098"/>
<dbReference type="InterPro" id="IPR052892">
    <property type="entry name" value="NA-targeting_endonuclease"/>
</dbReference>
<feature type="domain" description="HNH nuclease" evidence="1">
    <location>
        <begin position="4"/>
        <end position="59"/>
    </location>
</feature>
<evidence type="ECO:0000313" key="3">
    <source>
        <dbReference type="Proteomes" id="UP000186309"/>
    </source>
</evidence>
<dbReference type="CDD" id="cd00085">
    <property type="entry name" value="HNHc"/>
    <property type="match status" value="1"/>
</dbReference>
<dbReference type="Proteomes" id="UP000186309">
    <property type="component" value="Chromosome"/>
</dbReference>
<reference evidence="3" key="1">
    <citation type="submission" date="2016-12" db="EMBL/GenBank/DDBJ databases">
        <title>Comparative genomics of four Isosphaeraceae planctomycetes: a common pool of plasmids and glycoside hydrolase genes.</title>
        <authorList>
            <person name="Ivanova A."/>
        </authorList>
    </citation>
    <scope>NUCLEOTIDE SEQUENCE [LARGE SCALE GENOMIC DNA]</scope>
    <source>
        <strain evidence="3">PX4</strain>
    </source>
</reference>
<evidence type="ECO:0000259" key="1">
    <source>
        <dbReference type="SMART" id="SM00507"/>
    </source>
</evidence>
<dbReference type="SMART" id="SM00507">
    <property type="entry name" value="HNHc"/>
    <property type="match status" value="1"/>
</dbReference>
<name>A0A1U7CRK6_9BACT</name>
<dbReference type="OrthoDB" id="9802901at2"/>
<gene>
    <name evidence="2" type="ORF">BSF38_03098</name>
</gene>
<dbReference type="EMBL" id="CP019082">
    <property type="protein sequence ID" value="APW61580.1"/>
    <property type="molecule type" value="Genomic_DNA"/>
</dbReference>
<dbReference type="Pfam" id="PF01844">
    <property type="entry name" value="HNH"/>
    <property type="match status" value="1"/>
</dbReference>
<dbReference type="GO" id="GO:0004519">
    <property type="term" value="F:endonuclease activity"/>
    <property type="evidence" value="ECO:0007669"/>
    <property type="project" value="InterPro"/>
</dbReference>
<evidence type="ECO:0000313" key="2">
    <source>
        <dbReference type="EMBL" id="APW61580.1"/>
    </source>
</evidence>